<dbReference type="EMBL" id="CP054139">
    <property type="protein sequence ID" value="QKJ29681.1"/>
    <property type="molecule type" value="Genomic_DNA"/>
</dbReference>
<keyword evidence="12" id="KW-0472">Membrane</keyword>
<dbReference type="GO" id="GO:0030295">
    <property type="term" value="F:protein kinase activator activity"/>
    <property type="evidence" value="ECO:0007669"/>
    <property type="project" value="TreeGrafter"/>
</dbReference>
<dbReference type="Gene3D" id="1.10.287.130">
    <property type="match status" value="1"/>
</dbReference>
<comment type="catalytic activity">
    <reaction evidence="1">
        <text>ATP + protein L-histidine = ADP + protein N-phospho-L-histidine.</text>
        <dbReference type="EC" id="2.7.13.3"/>
    </reaction>
</comment>
<keyword evidence="4" id="KW-0597">Phosphoprotein</keyword>
<keyword evidence="8" id="KW-0418">Kinase</keyword>
<dbReference type="SMART" id="SM00091">
    <property type="entry name" value="PAS"/>
    <property type="match status" value="3"/>
</dbReference>
<sequence>MNHTTKPLSDKQLLDVLSLYQYGIAVHIGPDSVIQYANDAMIAIWGKDRSVIGKSLEAALPELEGQPFIDMFKQVWNEGITISGTDTPADLIVNGTLQTFYFDFEYRAVLGDDGKTMCILHTATDVTARYESKKREQNMAEEVLAINEELSASNEELLTTNEELLEAHEQQRLLYEELQQSSARFRSMVQQAPIGICIIRAEDLYIQDVNDAYLELVGRHRSELENKTIWEAIPEAADAYAPIMSGVIATGIAFVAKEHEVVLVRNGVPEAVFLDFVYEPIKYYEGTADAIMVLVIDVTEKVLARRSIEEVEERVRLAVEAAEIGTYDVDLLKGTLLTSGRYNEIFGFDKPVPLQMLIDAIHPDDKQIRQVAYDEAMKNGKLFYEARIIHPDGSVHWIRAQGKVVYKDGTPARILGTVLDITRVQRLNQQKDDFISIASHELKTPITSLKASLQLMDRMKEAPSPDMMPKLIEQANRSMQKISSLIEDLLNVSRANESKLSLNKTNFTVAELLNSCCSHIRAAGKYHIIVKGDDQVKINADEHAIDQVVVNLVNNAVKYAPDSLIVTLGVEKLDGSVKISVTDKGPGIASNKIPHLFDRYYQGEVAGFQNSGLGLGLYISAEIVKRHGGKIGVDSEVGKGSTFWFTLPVE</sequence>
<dbReference type="InterPro" id="IPR003594">
    <property type="entry name" value="HATPase_dom"/>
</dbReference>
<dbReference type="Pfam" id="PF08447">
    <property type="entry name" value="PAS_3"/>
    <property type="match status" value="1"/>
</dbReference>
<organism evidence="16 17">
    <name type="scientific">Mucilaginibacter mali</name>
    <dbReference type="NCBI Taxonomy" id="2740462"/>
    <lineage>
        <taxon>Bacteria</taxon>
        <taxon>Pseudomonadati</taxon>
        <taxon>Bacteroidota</taxon>
        <taxon>Sphingobacteriia</taxon>
        <taxon>Sphingobacteriales</taxon>
        <taxon>Sphingobacteriaceae</taxon>
        <taxon>Mucilaginibacter</taxon>
    </lineage>
</organism>
<dbReference type="PROSITE" id="PS50109">
    <property type="entry name" value="HIS_KIN"/>
    <property type="match status" value="1"/>
</dbReference>
<dbReference type="InterPro" id="IPR035965">
    <property type="entry name" value="PAS-like_dom_sf"/>
</dbReference>
<dbReference type="CDD" id="cd00082">
    <property type="entry name" value="HisKA"/>
    <property type="match status" value="1"/>
</dbReference>
<dbReference type="CDD" id="cd00130">
    <property type="entry name" value="PAS"/>
    <property type="match status" value="2"/>
</dbReference>
<protein>
    <recommendedName>
        <fullName evidence="3">histidine kinase</fullName>
        <ecNumber evidence="3">2.7.13.3</ecNumber>
    </recommendedName>
</protein>
<name>A0A7D4ULD3_9SPHI</name>
<evidence type="ECO:0000313" key="17">
    <source>
        <dbReference type="Proteomes" id="UP000505355"/>
    </source>
</evidence>
<keyword evidence="17" id="KW-1185">Reference proteome</keyword>
<evidence type="ECO:0000256" key="2">
    <source>
        <dbReference type="ARBA" id="ARBA00004141"/>
    </source>
</evidence>
<dbReference type="SMART" id="SM00388">
    <property type="entry name" value="HisKA"/>
    <property type="match status" value="1"/>
</dbReference>
<dbReference type="PANTHER" id="PTHR42878:SF7">
    <property type="entry name" value="SENSOR HISTIDINE KINASE GLRK"/>
    <property type="match status" value="1"/>
</dbReference>
<evidence type="ECO:0000256" key="10">
    <source>
        <dbReference type="ARBA" id="ARBA00022989"/>
    </source>
</evidence>
<evidence type="ECO:0000259" key="15">
    <source>
        <dbReference type="PROSITE" id="PS50113"/>
    </source>
</evidence>
<dbReference type="SMART" id="SM00387">
    <property type="entry name" value="HATPase_c"/>
    <property type="match status" value="1"/>
</dbReference>
<feature type="domain" description="Histidine kinase" evidence="14">
    <location>
        <begin position="437"/>
        <end position="650"/>
    </location>
</feature>
<dbReference type="Pfam" id="PF08448">
    <property type="entry name" value="PAS_4"/>
    <property type="match status" value="2"/>
</dbReference>
<dbReference type="SUPFAM" id="SSF47384">
    <property type="entry name" value="Homodimeric domain of signal transducing histidine kinase"/>
    <property type="match status" value="1"/>
</dbReference>
<keyword evidence="11" id="KW-0902">Two-component regulatory system</keyword>
<evidence type="ECO:0000313" key="16">
    <source>
        <dbReference type="EMBL" id="QKJ29681.1"/>
    </source>
</evidence>
<evidence type="ECO:0000256" key="3">
    <source>
        <dbReference type="ARBA" id="ARBA00012438"/>
    </source>
</evidence>
<dbReference type="InterPro" id="IPR013656">
    <property type="entry name" value="PAS_4"/>
</dbReference>
<proteinExistence type="predicted"/>
<feature type="coiled-coil region" evidence="13">
    <location>
        <begin position="147"/>
        <end position="181"/>
    </location>
</feature>
<dbReference type="InterPro" id="IPR013655">
    <property type="entry name" value="PAS_fold_3"/>
</dbReference>
<accession>A0A7D4ULD3</accession>
<dbReference type="Gene3D" id="2.10.70.100">
    <property type="match status" value="1"/>
</dbReference>
<dbReference type="GO" id="GO:0016020">
    <property type="term" value="C:membrane"/>
    <property type="evidence" value="ECO:0007669"/>
    <property type="project" value="UniProtKB-SubCell"/>
</dbReference>
<keyword evidence="7" id="KW-0547">Nucleotide-binding</keyword>
<feature type="domain" description="PAC" evidence="15">
    <location>
        <begin position="382"/>
        <end position="433"/>
    </location>
</feature>
<dbReference type="Pfam" id="PF00512">
    <property type="entry name" value="HisKA"/>
    <property type="match status" value="1"/>
</dbReference>
<keyword evidence="5" id="KW-0808">Transferase</keyword>
<dbReference type="FunFam" id="3.30.565.10:FF:000006">
    <property type="entry name" value="Sensor histidine kinase WalK"/>
    <property type="match status" value="1"/>
</dbReference>
<dbReference type="Gene3D" id="3.30.565.10">
    <property type="entry name" value="Histidine kinase-like ATPase, C-terminal domain"/>
    <property type="match status" value="1"/>
</dbReference>
<dbReference type="InterPro" id="IPR000014">
    <property type="entry name" value="PAS"/>
</dbReference>
<evidence type="ECO:0000256" key="13">
    <source>
        <dbReference type="SAM" id="Coils"/>
    </source>
</evidence>
<dbReference type="CDD" id="cd00075">
    <property type="entry name" value="HATPase"/>
    <property type="match status" value="1"/>
</dbReference>
<dbReference type="InterPro" id="IPR036097">
    <property type="entry name" value="HisK_dim/P_sf"/>
</dbReference>
<dbReference type="InterPro" id="IPR001610">
    <property type="entry name" value="PAC"/>
</dbReference>
<evidence type="ECO:0000256" key="5">
    <source>
        <dbReference type="ARBA" id="ARBA00022679"/>
    </source>
</evidence>
<dbReference type="InterPro" id="IPR005467">
    <property type="entry name" value="His_kinase_dom"/>
</dbReference>
<evidence type="ECO:0000259" key="14">
    <source>
        <dbReference type="PROSITE" id="PS50109"/>
    </source>
</evidence>
<dbReference type="SMART" id="SM00086">
    <property type="entry name" value="PAC"/>
    <property type="match status" value="3"/>
</dbReference>
<dbReference type="SUPFAM" id="SSF55874">
    <property type="entry name" value="ATPase domain of HSP90 chaperone/DNA topoisomerase II/histidine kinase"/>
    <property type="match status" value="1"/>
</dbReference>
<dbReference type="InterPro" id="IPR004358">
    <property type="entry name" value="Sig_transdc_His_kin-like_C"/>
</dbReference>
<dbReference type="GO" id="GO:0007234">
    <property type="term" value="P:osmosensory signaling via phosphorelay pathway"/>
    <property type="evidence" value="ECO:0007669"/>
    <property type="project" value="TreeGrafter"/>
</dbReference>
<evidence type="ECO:0000256" key="6">
    <source>
        <dbReference type="ARBA" id="ARBA00022692"/>
    </source>
</evidence>
<keyword evidence="6" id="KW-0812">Transmembrane</keyword>
<evidence type="ECO:0000256" key="4">
    <source>
        <dbReference type="ARBA" id="ARBA00022553"/>
    </source>
</evidence>
<evidence type="ECO:0000256" key="8">
    <source>
        <dbReference type="ARBA" id="ARBA00022777"/>
    </source>
</evidence>
<evidence type="ECO:0000256" key="1">
    <source>
        <dbReference type="ARBA" id="ARBA00000085"/>
    </source>
</evidence>
<dbReference type="InterPro" id="IPR000700">
    <property type="entry name" value="PAS-assoc_C"/>
</dbReference>
<evidence type="ECO:0000256" key="9">
    <source>
        <dbReference type="ARBA" id="ARBA00022840"/>
    </source>
</evidence>
<dbReference type="KEGG" id="mmab:HQ865_07905"/>
<dbReference type="RefSeq" id="WP_173414373.1">
    <property type="nucleotide sequence ID" value="NZ_CP054139.1"/>
</dbReference>
<dbReference type="InterPro" id="IPR036890">
    <property type="entry name" value="HATPase_C_sf"/>
</dbReference>
<dbReference type="NCBIfam" id="TIGR00229">
    <property type="entry name" value="sensory_box"/>
    <property type="match status" value="2"/>
</dbReference>
<dbReference type="GO" id="GO:0000156">
    <property type="term" value="F:phosphorelay response regulator activity"/>
    <property type="evidence" value="ECO:0007669"/>
    <property type="project" value="TreeGrafter"/>
</dbReference>
<gene>
    <name evidence="16" type="ORF">HQ865_07905</name>
</gene>
<dbReference type="GO" id="GO:0000155">
    <property type="term" value="F:phosphorelay sensor kinase activity"/>
    <property type="evidence" value="ECO:0007669"/>
    <property type="project" value="InterPro"/>
</dbReference>
<keyword evidence="10" id="KW-1133">Transmembrane helix</keyword>
<evidence type="ECO:0000256" key="11">
    <source>
        <dbReference type="ARBA" id="ARBA00023012"/>
    </source>
</evidence>
<dbReference type="EC" id="2.7.13.3" evidence="3"/>
<dbReference type="Gene3D" id="3.30.450.20">
    <property type="entry name" value="PAS domain"/>
    <property type="match status" value="3"/>
</dbReference>
<dbReference type="InterPro" id="IPR003661">
    <property type="entry name" value="HisK_dim/P_dom"/>
</dbReference>
<dbReference type="Proteomes" id="UP000505355">
    <property type="component" value="Chromosome"/>
</dbReference>
<reference evidence="16 17" key="1">
    <citation type="submission" date="2020-05" db="EMBL/GenBank/DDBJ databases">
        <title>Mucilaginibacter mali sp. nov.</title>
        <authorList>
            <person name="Kim H.S."/>
            <person name="Lee K.C."/>
            <person name="Suh M.K."/>
            <person name="Kim J.-S."/>
            <person name="Han K.-I."/>
            <person name="Eom M.K."/>
            <person name="Shin Y.K."/>
            <person name="Lee J.-S."/>
        </authorList>
    </citation>
    <scope>NUCLEOTIDE SEQUENCE [LARGE SCALE GENOMIC DNA]</scope>
    <source>
        <strain evidence="16 17">G2-14</strain>
    </source>
</reference>
<evidence type="ECO:0000256" key="12">
    <source>
        <dbReference type="ARBA" id="ARBA00023136"/>
    </source>
</evidence>
<dbReference type="AlphaFoldDB" id="A0A7D4ULD3"/>
<keyword evidence="9" id="KW-0067">ATP-binding</keyword>
<dbReference type="PANTHER" id="PTHR42878">
    <property type="entry name" value="TWO-COMPONENT HISTIDINE KINASE"/>
    <property type="match status" value="1"/>
</dbReference>
<dbReference type="PRINTS" id="PR00344">
    <property type="entry name" value="BCTRLSENSOR"/>
</dbReference>
<comment type="subcellular location">
    <subcellularLocation>
        <location evidence="2">Membrane</location>
        <topology evidence="2">Multi-pass membrane protein</topology>
    </subcellularLocation>
</comment>
<dbReference type="InterPro" id="IPR050351">
    <property type="entry name" value="BphY/WalK/GraS-like"/>
</dbReference>
<dbReference type="Pfam" id="PF02518">
    <property type="entry name" value="HATPase_c"/>
    <property type="match status" value="1"/>
</dbReference>
<dbReference type="SUPFAM" id="SSF55785">
    <property type="entry name" value="PYP-like sensor domain (PAS domain)"/>
    <property type="match status" value="3"/>
</dbReference>
<evidence type="ECO:0000256" key="7">
    <source>
        <dbReference type="ARBA" id="ARBA00022741"/>
    </source>
</evidence>
<dbReference type="PROSITE" id="PS50113">
    <property type="entry name" value="PAC"/>
    <property type="match status" value="1"/>
</dbReference>
<dbReference type="GO" id="GO:0005524">
    <property type="term" value="F:ATP binding"/>
    <property type="evidence" value="ECO:0007669"/>
    <property type="project" value="UniProtKB-KW"/>
</dbReference>
<keyword evidence="13" id="KW-0175">Coiled coil</keyword>